<dbReference type="RefSeq" id="WP_265789999.1">
    <property type="nucleotide sequence ID" value="NZ_BAABRS010000002.1"/>
</dbReference>
<accession>A0ABT3PZR7</accession>
<dbReference type="CDD" id="cd01166">
    <property type="entry name" value="KdgK"/>
    <property type="match status" value="1"/>
</dbReference>
<protein>
    <submittedName>
        <fullName evidence="4">Sugar kinase</fullName>
    </submittedName>
</protein>
<evidence type="ECO:0000256" key="2">
    <source>
        <dbReference type="ARBA" id="ARBA00022777"/>
    </source>
</evidence>
<gene>
    <name evidence="4" type="ORF">LQ318_10680</name>
</gene>
<evidence type="ECO:0000256" key="1">
    <source>
        <dbReference type="ARBA" id="ARBA00022679"/>
    </source>
</evidence>
<keyword evidence="5" id="KW-1185">Reference proteome</keyword>
<dbReference type="EMBL" id="JAJNDC010000002">
    <property type="protein sequence ID" value="MCW9713372.1"/>
    <property type="molecule type" value="Genomic_DNA"/>
</dbReference>
<organism evidence="4 5">
    <name type="scientific">Fodinibius salicampi</name>
    <dbReference type="NCBI Taxonomy" id="1920655"/>
    <lineage>
        <taxon>Bacteria</taxon>
        <taxon>Pseudomonadati</taxon>
        <taxon>Balneolota</taxon>
        <taxon>Balneolia</taxon>
        <taxon>Balneolales</taxon>
        <taxon>Balneolaceae</taxon>
        <taxon>Fodinibius</taxon>
    </lineage>
</organism>
<proteinExistence type="predicted"/>
<dbReference type="GO" id="GO:0016301">
    <property type="term" value="F:kinase activity"/>
    <property type="evidence" value="ECO:0007669"/>
    <property type="project" value="UniProtKB-KW"/>
</dbReference>
<dbReference type="SUPFAM" id="SSF53613">
    <property type="entry name" value="Ribokinase-like"/>
    <property type="match status" value="1"/>
</dbReference>
<evidence type="ECO:0000313" key="5">
    <source>
        <dbReference type="Proteomes" id="UP001207337"/>
    </source>
</evidence>
<evidence type="ECO:0000259" key="3">
    <source>
        <dbReference type="Pfam" id="PF00294"/>
    </source>
</evidence>
<dbReference type="InterPro" id="IPR011611">
    <property type="entry name" value="PfkB_dom"/>
</dbReference>
<feature type="domain" description="Carbohydrate kinase PfkB" evidence="3">
    <location>
        <begin position="9"/>
        <end position="301"/>
    </location>
</feature>
<name>A0ABT3PZR7_9BACT</name>
<sequence length="327" mass="35714">MADKKVFNPKVLVIGELNMDLILDNVASFPELGKEKIASDFNLTMGSSSAIFAANLARLGTPTAFCGMVGKDDFGHMITEQLREFGVDTSHVTTSPQHKTGLTAIIRHNNDRAMVTYPGAMEHFGPDNFPENLFTNIRHLHISSIFMQPVIQENLLAIVNKAKKQGMTISLDTQWDPDERWDLDIPALLSKVDFFLPNEDEFLALSGSPTIEEGITKLQPHLTDGTIIIKQGTSGALYFTADEIQSIPGYHNKQPVDAVGAGDSFNAGLIHRYLQGDDIQDCIRFGHITGAVSTTSAGGTKAIKSFETVQNIAVNQFSITDVDDFTG</sequence>
<reference evidence="4 5" key="1">
    <citation type="submission" date="2021-11" db="EMBL/GenBank/DDBJ databases">
        <title>Aliifidinibius sp. nov., a new bacterium isolated from saline soil.</title>
        <authorList>
            <person name="Galisteo C."/>
            <person name="De La Haba R."/>
            <person name="Sanchez-Porro C."/>
            <person name="Ventosa A."/>
        </authorList>
    </citation>
    <scope>NUCLEOTIDE SEQUENCE [LARGE SCALE GENOMIC DNA]</scope>
    <source>
        <strain evidence="4 5">KACC 190600</strain>
    </source>
</reference>
<dbReference type="Pfam" id="PF00294">
    <property type="entry name" value="PfkB"/>
    <property type="match status" value="1"/>
</dbReference>
<dbReference type="Gene3D" id="3.40.1190.20">
    <property type="match status" value="1"/>
</dbReference>
<keyword evidence="1" id="KW-0808">Transferase</keyword>
<evidence type="ECO:0000313" key="4">
    <source>
        <dbReference type="EMBL" id="MCW9713372.1"/>
    </source>
</evidence>
<dbReference type="InterPro" id="IPR029056">
    <property type="entry name" value="Ribokinase-like"/>
</dbReference>
<dbReference type="Proteomes" id="UP001207337">
    <property type="component" value="Unassembled WGS sequence"/>
</dbReference>
<dbReference type="PANTHER" id="PTHR10584:SF166">
    <property type="entry name" value="RIBOKINASE"/>
    <property type="match status" value="1"/>
</dbReference>
<keyword evidence="2 4" id="KW-0418">Kinase</keyword>
<comment type="caution">
    <text evidence="4">The sequence shown here is derived from an EMBL/GenBank/DDBJ whole genome shotgun (WGS) entry which is preliminary data.</text>
</comment>
<dbReference type="PANTHER" id="PTHR10584">
    <property type="entry name" value="SUGAR KINASE"/>
    <property type="match status" value="1"/>
</dbReference>